<proteinExistence type="predicted"/>
<protein>
    <recommendedName>
        <fullName evidence="2">LepB N-terminal domain-containing protein</fullName>
    </recommendedName>
</protein>
<dbReference type="AlphaFoldDB" id="A0A9Q0N7C3"/>
<accession>A0A9Q0N7C3</accession>
<comment type="caution">
    <text evidence="3">The sequence shown here is derived from an EMBL/GenBank/DDBJ whole genome shotgun (WGS) entry which is preliminary data.</text>
</comment>
<organism evidence="3 4">
    <name type="scientific">Pseudolycoriella hygida</name>
    <dbReference type="NCBI Taxonomy" id="35572"/>
    <lineage>
        <taxon>Eukaryota</taxon>
        <taxon>Metazoa</taxon>
        <taxon>Ecdysozoa</taxon>
        <taxon>Arthropoda</taxon>
        <taxon>Hexapoda</taxon>
        <taxon>Insecta</taxon>
        <taxon>Pterygota</taxon>
        <taxon>Neoptera</taxon>
        <taxon>Endopterygota</taxon>
        <taxon>Diptera</taxon>
        <taxon>Nematocera</taxon>
        <taxon>Sciaroidea</taxon>
        <taxon>Sciaridae</taxon>
        <taxon>Pseudolycoriella</taxon>
    </lineage>
</organism>
<dbReference type="Pfam" id="PF18640">
    <property type="entry name" value="LepB_N"/>
    <property type="match status" value="1"/>
</dbReference>
<sequence>MGNTRANLFKDSVRISKKRLVDSLSSSPKRPKTNPFAPMNEEIASPFEGLEFQEKKTRGAGDSGKFGGIYKDKEDPSLLSMVKCEKNISKNISEFLGSQFFQKLSNGAGAKVSLVRPKYEYLQNPNFPNEGSEIYVKSEFFKNYHDMYQDMDERMSGKTNPNKRFRKDGRPLFMGTRQLFNKTFTNAFKELNYQGFEQIAPASLLIGDFDIHSGNIGVIREPEIDKNVSAPLPKLVRIDFGSSFNRLKKSIHPHSHSRHFPGMGPTNHYREFPRFLSINEKFASGLIAISKIKLDETIDESFAELSKYYNEEALAGWVKVAMPDKFKKLPIHQIKMEDIKIHLKKIMKERVPIINPSLSQEVMPEIREVKREIEQYINLPNSLNQLSVQNNGIDKKTKEDIVNILEEGYKPLPKFSPAMQIEILHDILNKEKPLDNNNVKFKVLIIELITQLNDKINISSSIQNRERDMYQKKILDWNDEALASERARILDIIRFYEKKVIKLEDTNFPWQNNEHGSIVKQTISDVNNCIAEILHRENSKVQNKKASIIQRSVDRG</sequence>
<feature type="region of interest" description="Disordered" evidence="1">
    <location>
        <begin position="20"/>
        <end position="40"/>
    </location>
</feature>
<evidence type="ECO:0000313" key="3">
    <source>
        <dbReference type="EMBL" id="KAJ6644969.1"/>
    </source>
</evidence>
<evidence type="ECO:0000259" key="2">
    <source>
        <dbReference type="Pfam" id="PF18640"/>
    </source>
</evidence>
<evidence type="ECO:0000256" key="1">
    <source>
        <dbReference type="SAM" id="MobiDB-lite"/>
    </source>
</evidence>
<reference evidence="3" key="1">
    <citation type="submission" date="2022-07" db="EMBL/GenBank/DDBJ databases">
        <authorList>
            <person name="Trinca V."/>
            <person name="Uliana J.V.C."/>
            <person name="Torres T.T."/>
            <person name="Ward R.J."/>
            <person name="Monesi N."/>
        </authorList>
    </citation>
    <scope>NUCLEOTIDE SEQUENCE</scope>
    <source>
        <strain evidence="3">HSMRA1968</strain>
        <tissue evidence="3">Whole embryos</tissue>
    </source>
</reference>
<name>A0A9Q0N7C3_9DIPT</name>
<dbReference type="Proteomes" id="UP001151699">
    <property type="component" value="Chromosome A"/>
</dbReference>
<keyword evidence="4" id="KW-1185">Reference proteome</keyword>
<feature type="domain" description="LepB N-terminal" evidence="2">
    <location>
        <begin position="186"/>
        <end position="351"/>
    </location>
</feature>
<evidence type="ECO:0000313" key="4">
    <source>
        <dbReference type="Proteomes" id="UP001151699"/>
    </source>
</evidence>
<gene>
    <name evidence="3" type="ORF">Bhyg_00166</name>
</gene>
<dbReference type="InterPro" id="IPR040519">
    <property type="entry name" value="LepB_N"/>
</dbReference>
<dbReference type="EMBL" id="WJQU01000001">
    <property type="protein sequence ID" value="KAJ6644969.1"/>
    <property type="molecule type" value="Genomic_DNA"/>
</dbReference>